<dbReference type="CDD" id="cd00609">
    <property type="entry name" value="AAT_like"/>
    <property type="match status" value="1"/>
</dbReference>
<keyword evidence="9" id="KW-1185">Reference proteome</keyword>
<sequence>MRHAFPMDLVLTPEPPPGVTVRAHLVTQIRTAILDGRLAPATPLPSTRVLAGSLGIARGTAVAVYEDLVSEGYAESLPGSGTFVTEELADLAGSVGPAASASHAGPAPAGRRSSPEVPASRRSASPSGTAAPAVLDLTPGNPSTALSPGREWTAAWRTAIRAGLPSGLPPVAGTEELRAALAAHVRSARGVPCAPEDVVVTAGTTDGLGLVVHALHALRSGARQEFPLGDRDTAGGTDLLRIATEDPGHVPSRTTIERLGGTTVPVPVGPDGMDVEALATLDAAAVLLTPSHQYPFGGRLPVAARLAVLEWARTHDAVIVEDDYDSEFRHGARALPAIASLDSERRVVLVGSCSKTLSPWLRCGYLVVPDPRMREEILAARTDLGTPVSGLVQSALAEFLRTGGLRRHLTRVGREYAHRRRLVLDTLSALPATVRLDALEGGLHATLSWEGSRTSAEAAVALRRRDVLVASLDRYYHRTTSDRRNGIVLGYGAPTDLDLRRGLRLVLEVCS</sequence>
<keyword evidence="5" id="KW-0804">Transcription</keyword>
<dbReference type="Gene3D" id="3.40.640.10">
    <property type="entry name" value="Type I PLP-dependent aspartate aminotransferase-like (Major domain)"/>
    <property type="match status" value="1"/>
</dbReference>
<feature type="region of interest" description="Disordered" evidence="6">
    <location>
        <begin position="95"/>
        <end position="149"/>
    </location>
</feature>
<evidence type="ECO:0000256" key="1">
    <source>
        <dbReference type="ARBA" id="ARBA00005384"/>
    </source>
</evidence>
<dbReference type="EMBL" id="BAAANO010000015">
    <property type="protein sequence ID" value="GAA2006980.1"/>
    <property type="molecule type" value="Genomic_DNA"/>
</dbReference>
<dbReference type="Proteomes" id="UP001500755">
    <property type="component" value="Unassembled WGS sequence"/>
</dbReference>
<name>A0ABP5EVP6_9MICO</name>
<evidence type="ECO:0000259" key="7">
    <source>
        <dbReference type="PROSITE" id="PS50949"/>
    </source>
</evidence>
<evidence type="ECO:0000256" key="6">
    <source>
        <dbReference type="SAM" id="MobiDB-lite"/>
    </source>
</evidence>
<comment type="caution">
    <text evidence="8">The sequence shown here is derived from an EMBL/GenBank/DDBJ whole genome shotgun (WGS) entry which is preliminary data.</text>
</comment>
<dbReference type="PROSITE" id="PS50949">
    <property type="entry name" value="HTH_GNTR"/>
    <property type="match status" value="1"/>
</dbReference>
<dbReference type="Pfam" id="PF00155">
    <property type="entry name" value="Aminotran_1_2"/>
    <property type="match status" value="1"/>
</dbReference>
<dbReference type="Gene3D" id="1.10.10.10">
    <property type="entry name" value="Winged helix-like DNA-binding domain superfamily/Winged helix DNA-binding domain"/>
    <property type="match status" value="1"/>
</dbReference>
<dbReference type="RefSeq" id="WP_344308693.1">
    <property type="nucleotide sequence ID" value="NZ_BAAANO010000015.1"/>
</dbReference>
<keyword evidence="3" id="KW-0805">Transcription regulation</keyword>
<keyword evidence="4" id="KW-0238">DNA-binding</keyword>
<dbReference type="InterPro" id="IPR004839">
    <property type="entry name" value="Aminotransferase_I/II_large"/>
</dbReference>
<dbReference type="GO" id="GO:0008483">
    <property type="term" value="F:transaminase activity"/>
    <property type="evidence" value="ECO:0007669"/>
    <property type="project" value="UniProtKB-KW"/>
</dbReference>
<keyword evidence="8" id="KW-0032">Aminotransferase</keyword>
<evidence type="ECO:0000313" key="9">
    <source>
        <dbReference type="Proteomes" id="UP001500755"/>
    </source>
</evidence>
<dbReference type="InterPro" id="IPR051446">
    <property type="entry name" value="HTH_trans_reg/aminotransferase"/>
</dbReference>
<dbReference type="InterPro" id="IPR015424">
    <property type="entry name" value="PyrdxlP-dep_Trfase"/>
</dbReference>
<evidence type="ECO:0000313" key="8">
    <source>
        <dbReference type="EMBL" id="GAA2006980.1"/>
    </source>
</evidence>
<evidence type="ECO:0000256" key="4">
    <source>
        <dbReference type="ARBA" id="ARBA00023125"/>
    </source>
</evidence>
<evidence type="ECO:0000256" key="2">
    <source>
        <dbReference type="ARBA" id="ARBA00022898"/>
    </source>
</evidence>
<dbReference type="SUPFAM" id="SSF46785">
    <property type="entry name" value="Winged helix' DNA-binding domain"/>
    <property type="match status" value="1"/>
</dbReference>
<feature type="compositionally biased region" description="Low complexity" evidence="6">
    <location>
        <begin position="95"/>
        <end position="110"/>
    </location>
</feature>
<dbReference type="SUPFAM" id="SSF53383">
    <property type="entry name" value="PLP-dependent transferases"/>
    <property type="match status" value="1"/>
</dbReference>
<dbReference type="SMART" id="SM00345">
    <property type="entry name" value="HTH_GNTR"/>
    <property type="match status" value="1"/>
</dbReference>
<keyword evidence="2" id="KW-0663">Pyridoxal phosphate</keyword>
<dbReference type="Pfam" id="PF00392">
    <property type="entry name" value="GntR"/>
    <property type="match status" value="1"/>
</dbReference>
<evidence type="ECO:0000256" key="5">
    <source>
        <dbReference type="ARBA" id="ARBA00023163"/>
    </source>
</evidence>
<accession>A0ABP5EVP6</accession>
<dbReference type="PANTHER" id="PTHR46577:SF1">
    <property type="entry name" value="HTH-TYPE TRANSCRIPTIONAL REGULATORY PROTEIN GABR"/>
    <property type="match status" value="1"/>
</dbReference>
<evidence type="ECO:0000256" key="3">
    <source>
        <dbReference type="ARBA" id="ARBA00023015"/>
    </source>
</evidence>
<dbReference type="InterPro" id="IPR015421">
    <property type="entry name" value="PyrdxlP-dep_Trfase_major"/>
</dbReference>
<dbReference type="InterPro" id="IPR036390">
    <property type="entry name" value="WH_DNA-bd_sf"/>
</dbReference>
<dbReference type="PANTHER" id="PTHR46577">
    <property type="entry name" value="HTH-TYPE TRANSCRIPTIONAL REGULATORY PROTEIN GABR"/>
    <property type="match status" value="1"/>
</dbReference>
<dbReference type="InterPro" id="IPR036388">
    <property type="entry name" value="WH-like_DNA-bd_sf"/>
</dbReference>
<gene>
    <name evidence="8" type="ORF">GCM10009755_16490</name>
</gene>
<organism evidence="8 9">
    <name type="scientific">Brevibacterium samyangense</name>
    <dbReference type="NCBI Taxonomy" id="366888"/>
    <lineage>
        <taxon>Bacteria</taxon>
        <taxon>Bacillati</taxon>
        <taxon>Actinomycetota</taxon>
        <taxon>Actinomycetes</taxon>
        <taxon>Micrococcales</taxon>
        <taxon>Brevibacteriaceae</taxon>
        <taxon>Brevibacterium</taxon>
    </lineage>
</organism>
<reference evidence="9" key="1">
    <citation type="journal article" date="2019" name="Int. J. Syst. Evol. Microbiol.">
        <title>The Global Catalogue of Microorganisms (GCM) 10K type strain sequencing project: providing services to taxonomists for standard genome sequencing and annotation.</title>
        <authorList>
            <consortium name="The Broad Institute Genomics Platform"/>
            <consortium name="The Broad Institute Genome Sequencing Center for Infectious Disease"/>
            <person name="Wu L."/>
            <person name="Ma J."/>
        </authorList>
    </citation>
    <scope>NUCLEOTIDE SEQUENCE [LARGE SCALE GENOMIC DNA]</scope>
    <source>
        <strain evidence="9">JCM 14546</strain>
    </source>
</reference>
<keyword evidence="8" id="KW-0808">Transferase</keyword>
<dbReference type="CDD" id="cd07377">
    <property type="entry name" value="WHTH_GntR"/>
    <property type="match status" value="1"/>
</dbReference>
<dbReference type="InterPro" id="IPR000524">
    <property type="entry name" value="Tscrpt_reg_HTH_GntR"/>
</dbReference>
<feature type="domain" description="HTH gntR-type" evidence="7">
    <location>
        <begin position="19"/>
        <end position="87"/>
    </location>
</feature>
<proteinExistence type="inferred from homology"/>
<comment type="similarity">
    <text evidence="1">In the C-terminal section; belongs to the class-I pyridoxal-phosphate-dependent aminotransferase family.</text>
</comment>
<protein>
    <submittedName>
        <fullName evidence="8">PLP-dependent aminotransferase family protein</fullName>
    </submittedName>
</protein>